<dbReference type="PANTHER" id="PTHR42701:SF1">
    <property type="entry name" value="IMIDAZOLE GLYCEROL PHOSPHATE SYNTHASE SUBUNIT HISH"/>
    <property type="match status" value="1"/>
</dbReference>
<dbReference type="EMBL" id="JACPUR010000017">
    <property type="protein sequence ID" value="MBI3127472.1"/>
    <property type="molecule type" value="Genomic_DNA"/>
</dbReference>
<dbReference type="Gene3D" id="3.40.50.880">
    <property type="match status" value="1"/>
</dbReference>
<dbReference type="PANTHER" id="PTHR42701">
    <property type="entry name" value="IMIDAZOLE GLYCEROL PHOSPHATE SYNTHASE SUBUNIT HISH"/>
    <property type="match status" value="1"/>
</dbReference>
<evidence type="ECO:0000259" key="12">
    <source>
        <dbReference type="Pfam" id="PF00117"/>
    </source>
</evidence>
<evidence type="ECO:0000256" key="9">
    <source>
        <dbReference type="ARBA" id="ARBA00049534"/>
    </source>
</evidence>
<evidence type="ECO:0000256" key="5">
    <source>
        <dbReference type="ARBA" id="ARBA00022962"/>
    </source>
</evidence>
<proteinExistence type="inferred from homology"/>
<dbReference type="AlphaFoldDB" id="A0A932I0D7"/>
<evidence type="ECO:0000256" key="10">
    <source>
        <dbReference type="HAMAP-Rule" id="MF_00278"/>
    </source>
</evidence>
<feature type="active site" evidence="10 11">
    <location>
        <position position="186"/>
    </location>
</feature>
<comment type="subcellular location">
    <subcellularLocation>
        <location evidence="10">Cytoplasm</location>
    </subcellularLocation>
</comment>
<feature type="active site" evidence="10 11">
    <location>
        <position position="184"/>
    </location>
</feature>
<keyword evidence="6 10" id="KW-0368">Histidine biosynthesis</keyword>
<dbReference type="PROSITE" id="PS51273">
    <property type="entry name" value="GATASE_TYPE_1"/>
    <property type="match status" value="1"/>
</dbReference>
<evidence type="ECO:0000256" key="6">
    <source>
        <dbReference type="ARBA" id="ARBA00023102"/>
    </source>
</evidence>
<comment type="catalytic activity">
    <reaction evidence="9 10">
        <text>L-glutamine + H2O = L-glutamate + NH4(+)</text>
        <dbReference type="Rhea" id="RHEA:15889"/>
        <dbReference type="ChEBI" id="CHEBI:15377"/>
        <dbReference type="ChEBI" id="CHEBI:28938"/>
        <dbReference type="ChEBI" id="CHEBI:29985"/>
        <dbReference type="ChEBI" id="CHEBI:58359"/>
        <dbReference type="EC" id="3.5.1.2"/>
    </reaction>
</comment>
<comment type="caution">
    <text evidence="13">The sequence shown here is derived from an EMBL/GenBank/DDBJ whole genome shotgun (WGS) entry which is preliminary data.</text>
</comment>
<keyword evidence="7 10" id="KW-0456">Lyase</keyword>
<comment type="catalytic activity">
    <reaction evidence="8 10">
        <text>5-[(5-phospho-1-deoxy-D-ribulos-1-ylimino)methylamino]-1-(5-phospho-beta-D-ribosyl)imidazole-4-carboxamide + L-glutamine = D-erythro-1-(imidazol-4-yl)glycerol 3-phosphate + 5-amino-1-(5-phospho-beta-D-ribosyl)imidazole-4-carboxamide + L-glutamate + H(+)</text>
        <dbReference type="Rhea" id="RHEA:24793"/>
        <dbReference type="ChEBI" id="CHEBI:15378"/>
        <dbReference type="ChEBI" id="CHEBI:29985"/>
        <dbReference type="ChEBI" id="CHEBI:58278"/>
        <dbReference type="ChEBI" id="CHEBI:58359"/>
        <dbReference type="ChEBI" id="CHEBI:58475"/>
        <dbReference type="ChEBI" id="CHEBI:58525"/>
        <dbReference type="EC" id="4.3.2.10"/>
    </reaction>
</comment>
<name>A0A932I0D7_UNCTE</name>
<evidence type="ECO:0000256" key="2">
    <source>
        <dbReference type="ARBA" id="ARBA00011152"/>
    </source>
</evidence>
<dbReference type="PROSITE" id="PS51274">
    <property type="entry name" value="GATASE_COBBQ"/>
    <property type="match status" value="1"/>
</dbReference>
<dbReference type="GO" id="GO:0000107">
    <property type="term" value="F:imidazoleglycerol-phosphate synthase activity"/>
    <property type="evidence" value="ECO:0007669"/>
    <property type="project" value="UniProtKB-UniRule"/>
</dbReference>
<keyword evidence="10" id="KW-0963">Cytoplasm</keyword>
<dbReference type="GO" id="GO:0004359">
    <property type="term" value="F:glutaminase activity"/>
    <property type="evidence" value="ECO:0007669"/>
    <property type="project" value="UniProtKB-EC"/>
</dbReference>
<dbReference type="GO" id="GO:0000105">
    <property type="term" value="P:L-histidine biosynthetic process"/>
    <property type="evidence" value="ECO:0007669"/>
    <property type="project" value="UniProtKB-UniRule"/>
</dbReference>
<feature type="domain" description="Glutamine amidotransferase" evidence="12">
    <location>
        <begin position="28"/>
        <end position="191"/>
    </location>
</feature>
<keyword evidence="5 10" id="KW-0315">Glutamine amidotransferase</keyword>
<dbReference type="InterPro" id="IPR029062">
    <property type="entry name" value="Class_I_gatase-like"/>
</dbReference>
<evidence type="ECO:0000256" key="4">
    <source>
        <dbReference type="ARBA" id="ARBA00022801"/>
    </source>
</evidence>
<evidence type="ECO:0000313" key="13">
    <source>
        <dbReference type="EMBL" id="MBI3127472.1"/>
    </source>
</evidence>
<gene>
    <name evidence="10 13" type="primary">hisH</name>
    <name evidence="13" type="ORF">HYZ11_07700</name>
</gene>
<dbReference type="Proteomes" id="UP000782312">
    <property type="component" value="Unassembled WGS sequence"/>
</dbReference>
<dbReference type="HAMAP" id="MF_00278">
    <property type="entry name" value="HisH"/>
    <property type="match status" value="1"/>
</dbReference>
<organism evidence="13 14">
    <name type="scientific">Tectimicrobiota bacterium</name>
    <dbReference type="NCBI Taxonomy" id="2528274"/>
    <lineage>
        <taxon>Bacteria</taxon>
        <taxon>Pseudomonadati</taxon>
        <taxon>Nitrospinota/Tectimicrobiota group</taxon>
        <taxon>Candidatus Tectimicrobiota</taxon>
    </lineage>
</organism>
<keyword evidence="4 10" id="KW-0378">Hydrolase</keyword>
<comment type="pathway">
    <text evidence="1 10">Amino-acid biosynthesis; L-histidine biosynthesis; L-histidine from 5-phospho-alpha-D-ribose 1-diphosphate: step 5/9.</text>
</comment>
<evidence type="ECO:0000256" key="11">
    <source>
        <dbReference type="PIRSR" id="PIRSR000495-1"/>
    </source>
</evidence>
<dbReference type="GO" id="GO:0016829">
    <property type="term" value="F:lyase activity"/>
    <property type="evidence" value="ECO:0007669"/>
    <property type="project" value="UniProtKB-KW"/>
</dbReference>
<evidence type="ECO:0000256" key="3">
    <source>
        <dbReference type="ARBA" id="ARBA00022605"/>
    </source>
</evidence>
<accession>A0A932I0D7</accession>
<evidence type="ECO:0000256" key="8">
    <source>
        <dbReference type="ARBA" id="ARBA00047838"/>
    </source>
</evidence>
<comment type="function">
    <text evidence="10">IGPS catalyzes the conversion of PRFAR and glutamine to IGP, AICAR and glutamate. The HisH subunit catalyzes the hydrolysis of glutamine to glutamate and ammonia as part of the synthesis of IGP and AICAR. The resulting ammonia molecule is channeled to the active site of HisF.</text>
</comment>
<reference evidence="13" key="1">
    <citation type="submission" date="2020-07" db="EMBL/GenBank/DDBJ databases">
        <title>Huge and variable diversity of episymbiotic CPR bacteria and DPANN archaea in groundwater ecosystems.</title>
        <authorList>
            <person name="He C.Y."/>
            <person name="Keren R."/>
            <person name="Whittaker M."/>
            <person name="Farag I.F."/>
            <person name="Doudna J."/>
            <person name="Cate J.H.D."/>
            <person name="Banfield J.F."/>
        </authorList>
    </citation>
    <scope>NUCLEOTIDE SEQUENCE</scope>
    <source>
        <strain evidence="13">NC_groundwater_763_Ag_S-0.2um_68_21</strain>
    </source>
</reference>
<protein>
    <recommendedName>
        <fullName evidence="10">Imidazole glycerol phosphate synthase subunit HisH</fullName>
        <ecNumber evidence="10">4.3.2.10</ecNumber>
    </recommendedName>
    <alternativeName>
        <fullName evidence="10">IGP synthase glutaminase subunit</fullName>
        <ecNumber evidence="10">3.5.1.2</ecNumber>
    </alternativeName>
    <alternativeName>
        <fullName evidence="10">IGP synthase subunit HisH</fullName>
    </alternativeName>
    <alternativeName>
        <fullName evidence="10">ImGP synthase subunit HisH</fullName>
        <shortName evidence="10">IGPS subunit HisH</shortName>
    </alternativeName>
</protein>
<feature type="active site" description="Nucleophile" evidence="10 11">
    <location>
        <position position="71"/>
    </location>
</feature>
<dbReference type="EC" id="3.5.1.2" evidence="10"/>
<dbReference type="InterPro" id="IPR017926">
    <property type="entry name" value="GATASE"/>
</dbReference>
<dbReference type="PIRSF" id="PIRSF000495">
    <property type="entry name" value="Amidotransf_hisH"/>
    <property type="match status" value="1"/>
</dbReference>
<dbReference type="InterPro" id="IPR010139">
    <property type="entry name" value="Imidazole-glycPsynth_HisH"/>
</dbReference>
<dbReference type="Pfam" id="PF00117">
    <property type="entry name" value="GATase"/>
    <property type="match status" value="1"/>
</dbReference>
<evidence type="ECO:0000256" key="1">
    <source>
        <dbReference type="ARBA" id="ARBA00005091"/>
    </source>
</evidence>
<dbReference type="EC" id="4.3.2.10" evidence="10"/>
<evidence type="ECO:0000313" key="14">
    <source>
        <dbReference type="Proteomes" id="UP000782312"/>
    </source>
</evidence>
<dbReference type="GO" id="GO:0005737">
    <property type="term" value="C:cytoplasm"/>
    <property type="evidence" value="ECO:0007669"/>
    <property type="project" value="UniProtKB-SubCell"/>
</dbReference>
<keyword evidence="3 10" id="KW-0028">Amino-acid biosynthesis</keyword>
<evidence type="ECO:0000256" key="7">
    <source>
        <dbReference type="ARBA" id="ARBA00023239"/>
    </source>
</evidence>
<comment type="subunit">
    <text evidence="2 10">Heterodimer of HisH and HisF.</text>
</comment>
<sequence length="214" mass="23077">MGNVRSVRNALARVGAEAVLTSDPSALEGASGVVLPGVGGFPECMNALREGGLVRPLLAAIERGTPYLGICLGLQILFEESEEFGPTPGLGVLPGRVRRFPEGMREGGGALPLKVPHMGWNRVRLGAPSPILQGVKEGEHFYFVHSYYAEPSEACRPWIAASCRHGVDFIASVRRDRLFATQFHPEKSGARGLEILMRFERVCRAGQAAWRAAG</sequence>
<dbReference type="NCBIfam" id="TIGR01855">
    <property type="entry name" value="IMP_synth_hisH"/>
    <property type="match status" value="1"/>
</dbReference>
<dbReference type="SUPFAM" id="SSF52317">
    <property type="entry name" value="Class I glutamine amidotransferase-like"/>
    <property type="match status" value="1"/>
</dbReference>
<dbReference type="CDD" id="cd01748">
    <property type="entry name" value="GATase1_IGP_Synthase"/>
    <property type="match status" value="1"/>
</dbReference>